<feature type="transmembrane region" description="Helical" evidence="11">
    <location>
        <begin position="285"/>
        <end position="306"/>
    </location>
</feature>
<evidence type="ECO:0000313" key="14">
    <source>
        <dbReference type="EMBL" id="GJN92175.1"/>
    </source>
</evidence>
<evidence type="ECO:0000256" key="5">
    <source>
        <dbReference type="ARBA" id="ARBA00022989"/>
    </source>
</evidence>
<organism evidence="14 15">
    <name type="scientific">Rhodotorula paludigena</name>
    <dbReference type="NCBI Taxonomy" id="86838"/>
    <lineage>
        <taxon>Eukaryota</taxon>
        <taxon>Fungi</taxon>
        <taxon>Dikarya</taxon>
        <taxon>Basidiomycota</taxon>
        <taxon>Pucciniomycotina</taxon>
        <taxon>Microbotryomycetes</taxon>
        <taxon>Sporidiobolales</taxon>
        <taxon>Sporidiobolaceae</taxon>
        <taxon>Rhodotorula</taxon>
    </lineage>
</organism>
<comment type="subcellular location">
    <subcellularLocation>
        <location evidence="1">Endomembrane system</location>
        <topology evidence="1">Multi-pass membrane protein</topology>
    </subcellularLocation>
</comment>
<comment type="caution">
    <text evidence="14">The sequence shown here is derived from an EMBL/GenBank/DDBJ whole genome shotgun (WGS) entry which is preliminary data.</text>
</comment>
<comment type="catalytic activity">
    <reaction evidence="10 11">
        <text>L-cysteinyl-[protein] + hexadecanoyl-CoA = S-hexadecanoyl-L-cysteinyl-[protein] + CoA</text>
        <dbReference type="Rhea" id="RHEA:36683"/>
        <dbReference type="Rhea" id="RHEA-COMP:10131"/>
        <dbReference type="Rhea" id="RHEA-COMP:11032"/>
        <dbReference type="ChEBI" id="CHEBI:29950"/>
        <dbReference type="ChEBI" id="CHEBI:57287"/>
        <dbReference type="ChEBI" id="CHEBI:57379"/>
        <dbReference type="ChEBI" id="CHEBI:74151"/>
        <dbReference type="EC" id="2.3.1.225"/>
    </reaction>
</comment>
<dbReference type="InterPro" id="IPR001594">
    <property type="entry name" value="Palmitoyltrfase_DHHC"/>
</dbReference>
<keyword evidence="3 11" id="KW-0808">Transferase</keyword>
<dbReference type="EC" id="2.3.1.225" evidence="11"/>
<proteinExistence type="inferred from homology"/>
<feature type="transmembrane region" description="Helical" evidence="11">
    <location>
        <begin position="70"/>
        <end position="89"/>
    </location>
</feature>
<evidence type="ECO:0000256" key="10">
    <source>
        <dbReference type="ARBA" id="ARBA00048048"/>
    </source>
</evidence>
<dbReference type="AlphaFoldDB" id="A0AAV5GRP4"/>
<evidence type="ECO:0000256" key="2">
    <source>
        <dbReference type="ARBA" id="ARBA00008574"/>
    </source>
</evidence>
<feature type="domain" description="Palmitoyltransferase DHHC" evidence="13">
    <location>
        <begin position="134"/>
        <end position="196"/>
    </location>
</feature>
<evidence type="ECO:0000256" key="4">
    <source>
        <dbReference type="ARBA" id="ARBA00022692"/>
    </source>
</evidence>
<dbReference type="PANTHER" id="PTHR22883">
    <property type="entry name" value="ZINC FINGER DHHC DOMAIN CONTAINING PROTEIN"/>
    <property type="match status" value="1"/>
</dbReference>
<name>A0AAV5GRP4_9BASI</name>
<dbReference type="GO" id="GO:0005783">
    <property type="term" value="C:endoplasmic reticulum"/>
    <property type="evidence" value="ECO:0007669"/>
    <property type="project" value="TreeGrafter"/>
</dbReference>
<accession>A0AAV5GRP4</accession>
<dbReference type="PROSITE" id="PS50216">
    <property type="entry name" value="DHHC"/>
    <property type="match status" value="1"/>
</dbReference>
<dbReference type="GO" id="GO:0019706">
    <property type="term" value="F:protein-cysteine S-palmitoyltransferase activity"/>
    <property type="evidence" value="ECO:0007669"/>
    <property type="project" value="UniProtKB-EC"/>
</dbReference>
<reference evidence="14 15" key="1">
    <citation type="submission" date="2021-12" db="EMBL/GenBank/DDBJ databases">
        <title>High titer production of polyol ester of fatty acids by Rhodotorula paludigena BS15 towards product separation-free biomass refinery.</title>
        <authorList>
            <person name="Mano J."/>
            <person name="Ono H."/>
            <person name="Tanaka T."/>
            <person name="Naito K."/>
            <person name="Sushida H."/>
            <person name="Ike M."/>
            <person name="Tokuyasu K."/>
            <person name="Kitaoka M."/>
        </authorList>
    </citation>
    <scope>NUCLEOTIDE SEQUENCE [LARGE SCALE GENOMIC DNA]</scope>
    <source>
        <strain evidence="14 15">BS15</strain>
    </source>
</reference>
<feature type="region of interest" description="Disordered" evidence="12">
    <location>
        <begin position="1"/>
        <end position="23"/>
    </location>
</feature>
<keyword evidence="4 11" id="KW-0812">Transmembrane</keyword>
<keyword evidence="6 11" id="KW-0472">Membrane</keyword>
<keyword evidence="7" id="KW-0564">Palmitate</keyword>
<evidence type="ECO:0000259" key="13">
    <source>
        <dbReference type="Pfam" id="PF01529"/>
    </source>
</evidence>
<dbReference type="InterPro" id="IPR039859">
    <property type="entry name" value="PFA4/ZDH16/20/ERF2-like"/>
</dbReference>
<dbReference type="Proteomes" id="UP001342314">
    <property type="component" value="Unassembled WGS sequence"/>
</dbReference>
<dbReference type="Pfam" id="PF01529">
    <property type="entry name" value="DHHC"/>
    <property type="match status" value="1"/>
</dbReference>
<evidence type="ECO:0000256" key="11">
    <source>
        <dbReference type="RuleBase" id="RU079119"/>
    </source>
</evidence>
<evidence type="ECO:0000256" key="12">
    <source>
        <dbReference type="SAM" id="MobiDB-lite"/>
    </source>
</evidence>
<feature type="transmembrane region" description="Helical" evidence="11">
    <location>
        <begin position="38"/>
        <end position="63"/>
    </location>
</feature>
<evidence type="ECO:0000256" key="1">
    <source>
        <dbReference type="ARBA" id="ARBA00004127"/>
    </source>
</evidence>
<dbReference type="GO" id="GO:0005794">
    <property type="term" value="C:Golgi apparatus"/>
    <property type="evidence" value="ECO:0007669"/>
    <property type="project" value="TreeGrafter"/>
</dbReference>
<evidence type="ECO:0000256" key="3">
    <source>
        <dbReference type="ARBA" id="ARBA00022679"/>
    </source>
</evidence>
<feature type="transmembrane region" description="Helical" evidence="11">
    <location>
        <begin position="169"/>
        <end position="190"/>
    </location>
</feature>
<gene>
    <name evidence="14" type="ORF">Rhopal_005205-T1</name>
</gene>
<keyword evidence="8" id="KW-0449">Lipoprotein</keyword>
<comment type="domain">
    <text evidence="11">The DHHC domain is required for palmitoyltransferase activity.</text>
</comment>
<comment type="similarity">
    <text evidence="2 11">Belongs to the DHHC palmitoyltransferase family.</text>
</comment>
<evidence type="ECO:0000256" key="6">
    <source>
        <dbReference type="ARBA" id="ARBA00023136"/>
    </source>
</evidence>
<keyword evidence="9 11" id="KW-0012">Acyltransferase</keyword>
<evidence type="ECO:0000256" key="9">
    <source>
        <dbReference type="ARBA" id="ARBA00023315"/>
    </source>
</evidence>
<keyword evidence="15" id="KW-1185">Reference proteome</keyword>
<evidence type="ECO:0000313" key="15">
    <source>
        <dbReference type="Proteomes" id="UP001342314"/>
    </source>
</evidence>
<sequence length="414" mass="47329">MPTRRHAAGAVTPAVKSRDAPGLPAKRWKRPNVWLGKVIPLSLLVFAVSGYSLVVTEIIPLLYRRRPPVALAYALVVHVTLALTAYSYFAVYLQPLDPPKTGDPPREVRDKRVIFACDEMGQPMRCGRDRCNGAWQSLRTRHCRDCGTCRPGFDHHCAFMDSCVCAATLKPFCCFLFYAAVLLAVGLVPLTPLQWRACREVVSETWWSDEMRRDWWDGWRGWIGGPVYRYAGALLLGYRQYQRTAHERPLIIPDIRVRTFREGALTYAYDEPLFPRLAIPHLSTLFISFFAAFITVIALVMLGVVVRHARDGVSSVQLERLKLWRAQDPLEPVYDARIRLWVPLPRDEVPAGGAVVLVEPDVPLFDLGAAENWRKVMGRKWWQWFQPWVPSEFSDFDMSPTAVKLLEQRARKQL</sequence>
<dbReference type="EMBL" id="BQKY01000010">
    <property type="protein sequence ID" value="GJN92175.1"/>
    <property type="molecule type" value="Genomic_DNA"/>
</dbReference>
<dbReference type="GO" id="GO:0006612">
    <property type="term" value="P:protein targeting to membrane"/>
    <property type="evidence" value="ECO:0007669"/>
    <property type="project" value="TreeGrafter"/>
</dbReference>
<protein>
    <recommendedName>
        <fullName evidence="11">Palmitoyltransferase</fullName>
        <ecNumber evidence="11">2.3.1.225</ecNumber>
    </recommendedName>
</protein>
<evidence type="ECO:0000256" key="8">
    <source>
        <dbReference type="ARBA" id="ARBA00023288"/>
    </source>
</evidence>
<evidence type="ECO:0000256" key="7">
    <source>
        <dbReference type="ARBA" id="ARBA00023139"/>
    </source>
</evidence>
<keyword evidence="5 11" id="KW-1133">Transmembrane helix</keyword>
<dbReference type="PANTHER" id="PTHR22883:SF301">
    <property type="entry name" value="PALMITOYLTRANSFERASE ZDHHC12"/>
    <property type="match status" value="1"/>
</dbReference>